<dbReference type="AlphaFoldDB" id="A0A8A4TJ44"/>
<dbReference type="Proteomes" id="UP000663929">
    <property type="component" value="Chromosome"/>
</dbReference>
<keyword evidence="1" id="KW-0812">Transmembrane</keyword>
<name>A0A8A4TJ44_SULCO</name>
<evidence type="ECO:0000313" key="2">
    <source>
        <dbReference type="EMBL" id="QTD50049.1"/>
    </source>
</evidence>
<keyword evidence="1" id="KW-0472">Membrane</keyword>
<feature type="transmembrane region" description="Helical" evidence="1">
    <location>
        <begin position="25"/>
        <end position="48"/>
    </location>
</feature>
<dbReference type="KEGG" id="scor:J3U87_31075"/>
<protein>
    <submittedName>
        <fullName evidence="2">Uncharacterized protein</fullName>
    </submittedName>
</protein>
<proteinExistence type="predicted"/>
<accession>A0A8A4TJ44</accession>
<evidence type="ECO:0000256" key="1">
    <source>
        <dbReference type="SAM" id="Phobius"/>
    </source>
</evidence>
<dbReference type="RefSeq" id="WP_237379680.1">
    <property type="nucleotide sequence ID" value="NZ_CP071793.1"/>
</dbReference>
<keyword evidence="3" id="KW-1185">Reference proteome</keyword>
<sequence length="58" mass="6075">MHLIVPLALAALTHLGPDDPPTDPVGAGIALETWALLIGAVLILMLFAGRHLRGVARE</sequence>
<keyword evidence="1" id="KW-1133">Transmembrane helix</keyword>
<gene>
    <name evidence="2" type="ORF">J3U87_31075</name>
</gene>
<dbReference type="EMBL" id="CP071793">
    <property type="protein sequence ID" value="QTD50049.1"/>
    <property type="molecule type" value="Genomic_DNA"/>
</dbReference>
<evidence type="ECO:0000313" key="3">
    <source>
        <dbReference type="Proteomes" id="UP000663929"/>
    </source>
</evidence>
<organism evidence="2 3">
    <name type="scientific">Sulfidibacter corallicola</name>
    <dbReference type="NCBI Taxonomy" id="2818388"/>
    <lineage>
        <taxon>Bacteria</taxon>
        <taxon>Pseudomonadati</taxon>
        <taxon>Acidobacteriota</taxon>
        <taxon>Holophagae</taxon>
        <taxon>Acanthopleuribacterales</taxon>
        <taxon>Acanthopleuribacteraceae</taxon>
        <taxon>Sulfidibacter</taxon>
    </lineage>
</organism>
<reference evidence="2" key="1">
    <citation type="submission" date="2021-03" db="EMBL/GenBank/DDBJ databases">
        <title>Acanthopleuribacteraceae sp. M133.</title>
        <authorList>
            <person name="Wang G."/>
        </authorList>
    </citation>
    <scope>NUCLEOTIDE SEQUENCE</scope>
    <source>
        <strain evidence="2">M133</strain>
    </source>
</reference>